<reference evidence="2 3" key="1">
    <citation type="submission" date="2022-11" db="EMBL/GenBank/DDBJ databases">
        <title>Anaerobic phenanthrene biodegradation by a DNRA strain PheN6.</title>
        <authorList>
            <person name="Zhang Z."/>
        </authorList>
    </citation>
    <scope>NUCLEOTIDE SEQUENCE [LARGE SCALE GENOMIC DNA]</scope>
    <source>
        <strain evidence="2 3">PheN6</strain>
    </source>
</reference>
<dbReference type="InterPro" id="IPR013830">
    <property type="entry name" value="SGNH_hydro"/>
</dbReference>
<gene>
    <name evidence="2" type="ORF">OO014_09980</name>
</gene>
<dbReference type="Proteomes" id="UP001150259">
    <property type="component" value="Unassembled WGS sequence"/>
</dbReference>
<feature type="domain" description="SGNH hydrolase-type esterase" evidence="1">
    <location>
        <begin position="2"/>
        <end position="176"/>
    </location>
</feature>
<comment type="caution">
    <text evidence="2">The sequence shown here is derived from an EMBL/GenBank/DDBJ whole genome shotgun (WGS) entry which is preliminary data.</text>
</comment>
<organism evidence="2 3">
    <name type="scientific">Intrasporangium calvum</name>
    <dbReference type="NCBI Taxonomy" id="53358"/>
    <lineage>
        <taxon>Bacteria</taxon>
        <taxon>Bacillati</taxon>
        <taxon>Actinomycetota</taxon>
        <taxon>Actinomycetes</taxon>
        <taxon>Micrococcales</taxon>
        <taxon>Intrasporangiaceae</taxon>
        <taxon>Intrasporangium</taxon>
    </lineage>
</organism>
<dbReference type="GO" id="GO:0016787">
    <property type="term" value="F:hydrolase activity"/>
    <property type="evidence" value="ECO:0007669"/>
    <property type="project" value="UniProtKB-KW"/>
</dbReference>
<dbReference type="EMBL" id="JAPFQL010000037">
    <property type="protein sequence ID" value="MDC5697586.1"/>
    <property type="molecule type" value="Genomic_DNA"/>
</dbReference>
<dbReference type="SUPFAM" id="SSF52266">
    <property type="entry name" value="SGNH hydrolase"/>
    <property type="match status" value="1"/>
</dbReference>
<sequence length="210" mass="22009">MALGDSLTEGVGDPHPCSPNGLRGWADLLAHRLAELEPATEYANLALRAKRAADVQREQVAAAVALRPDLVSVWAGGNDILRPVLDADEVLASIDSAVGMLSAGGATVVLVTGFELTGSPAFALLRRRVAILNAGLREIAHGQRATLVDVSDPHSWADRRLWAPDRVHPSALGHARLAHAVAAACRMPLGSLPAQAQLGWGAETQPSGIR</sequence>
<keyword evidence="2" id="KW-0378">Hydrolase</keyword>
<dbReference type="PANTHER" id="PTHR43784:SF2">
    <property type="entry name" value="GDSL-LIKE LIPASE_ACYLHYDROLASE, PUTATIVE (AFU_ORTHOLOGUE AFUA_2G00820)-RELATED"/>
    <property type="match status" value="1"/>
</dbReference>
<proteinExistence type="predicted"/>
<accession>A0ABT5GI11</accession>
<dbReference type="Gene3D" id="3.40.50.1110">
    <property type="entry name" value="SGNH hydrolase"/>
    <property type="match status" value="1"/>
</dbReference>
<evidence type="ECO:0000313" key="2">
    <source>
        <dbReference type="EMBL" id="MDC5697586.1"/>
    </source>
</evidence>
<dbReference type="InterPro" id="IPR036514">
    <property type="entry name" value="SGNH_hydro_sf"/>
</dbReference>
<keyword evidence="3" id="KW-1185">Reference proteome</keyword>
<protein>
    <submittedName>
        <fullName evidence="2">SGNH/GDSL hydrolase family protein</fullName>
    </submittedName>
</protein>
<dbReference type="InterPro" id="IPR053140">
    <property type="entry name" value="GDSL_Rv0518-like"/>
</dbReference>
<dbReference type="Pfam" id="PF13472">
    <property type="entry name" value="Lipase_GDSL_2"/>
    <property type="match status" value="1"/>
</dbReference>
<name>A0ABT5GI11_9MICO</name>
<feature type="non-terminal residue" evidence="2">
    <location>
        <position position="210"/>
    </location>
</feature>
<dbReference type="PANTHER" id="PTHR43784">
    <property type="entry name" value="GDSL-LIKE LIPASE/ACYLHYDROLASE, PUTATIVE (AFU_ORTHOLOGUE AFUA_2G00820)-RELATED"/>
    <property type="match status" value="1"/>
</dbReference>
<evidence type="ECO:0000259" key="1">
    <source>
        <dbReference type="Pfam" id="PF13472"/>
    </source>
</evidence>
<dbReference type="CDD" id="cd01832">
    <property type="entry name" value="SGNH_hydrolase_like_1"/>
    <property type="match status" value="1"/>
</dbReference>
<dbReference type="RefSeq" id="WP_272462163.1">
    <property type="nucleotide sequence ID" value="NZ_JAPFQL010000037.1"/>
</dbReference>
<evidence type="ECO:0000313" key="3">
    <source>
        <dbReference type="Proteomes" id="UP001150259"/>
    </source>
</evidence>